<sequence length="77" mass="8738">MRIIISNKIRCKRCGDVIESKSHYDLEKCSCGLCCVDGGKDYVRRVIRTTEGGKYADYCEELSEWVEVPDPNDDDGT</sequence>
<protein>
    <recommendedName>
        <fullName evidence="1">DUF7695 domain-containing protein</fullName>
    </recommendedName>
</protein>
<evidence type="ECO:0000313" key="3">
    <source>
        <dbReference type="Proteomes" id="UP000251281"/>
    </source>
</evidence>
<comment type="caution">
    <text evidence="2">The sequence shown here is derived from an EMBL/GenBank/DDBJ whole genome shotgun (WGS) entry which is preliminary data.</text>
</comment>
<dbReference type="AlphaFoldDB" id="A0A329U542"/>
<proteinExistence type="predicted"/>
<reference evidence="2 3" key="1">
    <citation type="submission" date="2018-02" db="EMBL/GenBank/DDBJ databases">
        <title>Complete genome sequencing of Faecalibacterium prausnitzii strains isolated from the human gut.</title>
        <authorList>
            <person name="Fitzgerald B.C."/>
            <person name="Shkoporov A.N."/>
            <person name="Ross P.R."/>
            <person name="Hill C."/>
        </authorList>
    </citation>
    <scope>NUCLEOTIDE SEQUENCE [LARGE SCALE GENOMIC DNA]</scope>
    <source>
        <strain evidence="2 3">APC923/51-1</strain>
    </source>
</reference>
<accession>A0A329U542</accession>
<evidence type="ECO:0000259" key="1">
    <source>
        <dbReference type="Pfam" id="PF24749"/>
    </source>
</evidence>
<feature type="domain" description="DUF7695" evidence="1">
    <location>
        <begin position="3"/>
        <end position="64"/>
    </location>
</feature>
<dbReference type="OrthoDB" id="2628539at2"/>
<evidence type="ECO:0000313" key="2">
    <source>
        <dbReference type="EMBL" id="RAW56284.1"/>
    </source>
</evidence>
<dbReference type="RefSeq" id="WP_081027638.1">
    <property type="nucleotide sequence ID" value="NZ_CP158110.1"/>
</dbReference>
<organism evidence="2 3">
    <name type="scientific">Faecalibacterium prausnitzii</name>
    <dbReference type="NCBI Taxonomy" id="853"/>
    <lineage>
        <taxon>Bacteria</taxon>
        <taxon>Bacillati</taxon>
        <taxon>Bacillota</taxon>
        <taxon>Clostridia</taxon>
        <taxon>Eubacteriales</taxon>
        <taxon>Oscillospiraceae</taxon>
        <taxon>Faecalibacterium</taxon>
    </lineage>
</organism>
<dbReference type="Pfam" id="PF24749">
    <property type="entry name" value="DUF7695"/>
    <property type="match status" value="1"/>
</dbReference>
<gene>
    <name evidence="2" type="ORF">C4N24_11630</name>
</gene>
<dbReference type="EMBL" id="PRLD01000012">
    <property type="protein sequence ID" value="RAW56284.1"/>
    <property type="molecule type" value="Genomic_DNA"/>
</dbReference>
<name>A0A329U542_9FIRM</name>
<dbReference type="Proteomes" id="UP000251281">
    <property type="component" value="Unassembled WGS sequence"/>
</dbReference>
<dbReference type="InterPro" id="IPR056112">
    <property type="entry name" value="DUF7695"/>
</dbReference>